<dbReference type="STRING" id="1229665.N1RHR1"/>
<accession>N1RHR1</accession>
<evidence type="ECO:0000256" key="1">
    <source>
        <dbReference type="SAM" id="MobiDB-lite"/>
    </source>
</evidence>
<evidence type="ECO:0000313" key="3">
    <source>
        <dbReference type="Proteomes" id="UP000016929"/>
    </source>
</evidence>
<feature type="compositionally biased region" description="Polar residues" evidence="1">
    <location>
        <begin position="113"/>
        <end position="124"/>
    </location>
</feature>
<feature type="region of interest" description="Disordered" evidence="1">
    <location>
        <begin position="1"/>
        <end position="124"/>
    </location>
</feature>
<dbReference type="HOGENOM" id="CLU_2003986_0_0_1"/>
<feature type="compositionally biased region" description="Low complexity" evidence="1">
    <location>
        <begin position="32"/>
        <end position="43"/>
    </location>
</feature>
<keyword evidence="2" id="KW-0418">Kinase</keyword>
<evidence type="ECO:0000313" key="2">
    <source>
        <dbReference type="EMBL" id="EMT61695.1"/>
    </source>
</evidence>
<reference evidence="3" key="2">
    <citation type="journal article" date="2014" name="PLoS ONE">
        <title>Genome and Transcriptome Analysis of the Fungal Pathogen Fusarium oxysporum f. sp. cubense Causing Banana Vascular Wilt Disease.</title>
        <authorList>
            <person name="Guo L."/>
            <person name="Han L."/>
            <person name="Yang L."/>
            <person name="Zeng H."/>
            <person name="Fan D."/>
            <person name="Zhu Y."/>
            <person name="Feng Y."/>
            <person name="Wang G."/>
            <person name="Peng C."/>
            <person name="Jiang X."/>
            <person name="Zhou D."/>
            <person name="Ni P."/>
            <person name="Liang C."/>
            <person name="Liu L."/>
            <person name="Wang J."/>
            <person name="Mao C."/>
            <person name="Fang X."/>
            <person name="Peng M."/>
            <person name="Huang J."/>
        </authorList>
    </citation>
    <scope>NUCLEOTIDE SEQUENCE [LARGE SCALE GENOMIC DNA]</scope>
    <source>
        <strain evidence="3">race 4</strain>
    </source>
</reference>
<organism evidence="2 3">
    <name type="scientific">Fusarium oxysporum f. sp. cubense (strain race 4)</name>
    <name type="common">Panama disease fungus</name>
    <dbReference type="NCBI Taxonomy" id="2502994"/>
    <lineage>
        <taxon>Eukaryota</taxon>
        <taxon>Fungi</taxon>
        <taxon>Dikarya</taxon>
        <taxon>Ascomycota</taxon>
        <taxon>Pezizomycotina</taxon>
        <taxon>Sordariomycetes</taxon>
        <taxon>Hypocreomycetidae</taxon>
        <taxon>Hypocreales</taxon>
        <taxon>Nectriaceae</taxon>
        <taxon>Fusarium</taxon>
        <taxon>Fusarium oxysporum species complex</taxon>
    </lineage>
</organism>
<proteinExistence type="predicted"/>
<feature type="compositionally biased region" description="Basic residues" evidence="1">
    <location>
        <begin position="102"/>
        <end position="112"/>
    </location>
</feature>
<keyword evidence="2" id="KW-0808">Transferase</keyword>
<dbReference type="Proteomes" id="UP000016929">
    <property type="component" value="Unassembled WGS sequence"/>
</dbReference>
<keyword evidence="3" id="KW-1185">Reference proteome</keyword>
<name>N1RHR1_FUSC4</name>
<protein>
    <submittedName>
        <fullName evidence="2">Polynucleotide 5'-hydroxyl-kinase GRC3</fullName>
    </submittedName>
</protein>
<dbReference type="AlphaFoldDB" id="N1RHR1"/>
<dbReference type="EMBL" id="KB726996">
    <property type="protein sequence ID" value="EMT61695.1"/>
    <property type="molecule type" value="Genomic_DNA"/>
</dbReference>
<gene>
    <name evidence="2" type="ORF">FOC4_g10014762</name>
</gene>
<reference evidence="3" key="1">
    <citation type="submission" date="2012-09" db="EMBL/GenBank/DDBJ databases">
        <title>Genome sequencing and comparative transcriptomics of race 1 and race 4 of banana pathogen: Fusarium oxysporum f. sp. cubense.</title>
        <authorList>
            <person name="Fang X."/>
            <person name="Huang J."/>
        </authorList>
    </citation>
    <scope>NUCLEOTIDE SEQUENCE [LARGE SCALE GENOMIC DNA]</scope>
    <source>
        <strain evidence="3">race 4</strain>
    </source>
</reference>
<sequence length="124" mass="13581">MSSHKKRRIDGVDATKPMSAIAALAARRREAAASSTSAQQSSQCDEKPPTSNVNYFSPLQKGTSQVGTPSTPKKSAVKTPRSQRGTESPAAHPKSHEMARYMTRHHQFRHRSSTSQSATRIYNS</sequence>
<feature type="compositionally biased region" description="Polar residues" evidence="1">
    <location>
        <begin position="49"/>
        <end position="73"/>
    </location>
</feature>
<dbReference type="GO" id="GO:0016301">
    <property type="term" value="F:kinase activity"/>
    <property type="evidence" value="ECO:0007669"/>
    <property type="project" value="UniProtKB-KW"/>
</dbReference>